<dbReference type="SMART" id="SM00046">
    <property type="entry name" value="DAGKc"/>
    <property type="match status" value="1"/>
</dbReference>
<evidence type="ECO:0000256" key="8">
    <source>
        <dbReference type="ARBA" id="ARBA00023098"/>
    </source>
</evidence>
<dbReference type="PROSITE" id="PS50146">
    <property type="entry name" value="DAGK"/>
    <property type="match status" value="1"/>
</dbReference>
<dbReference type="Gene3D" id="2.60.200.40">
    <property type="match status" value="1"/>
</dbReference>
<dbReference type="PANTHER" id="PTHR12358:SF54">
    <property type="entry name" value="SPHINGOSINE KINASE RELATED PROTEIN"/>
    <property type="match status" value="1"/>
</dbReference>
<keyword evidence="9" id="KW-0594">Phospholipid biosynthesis</keyword>
<dbReference type="InterPro" id="IPR017438">
    <property type="entry name" value="ATP-NAD_kinase_N"/>
</dbReference>
<keyword evidence="3" id="KW-0444">Lipid biosynthesis</keyword>
<sequence>MYIVIVNPEAGNGKAQVLFRKIQKDPLYNKANCRSFFTEGEGHAEKLARQVVEIHKETITAVVVIGGDGTLHEVVNGIINYPRIPISLIPAGSGNDFARGIRLKERGIKLFQKYIKRPEQFSVRLGRYLPRQQSKNRQRAFLNSIGFGLDGLVVETANNQKNRYWARKLRISKLTYSLALFRTIRRARPFQFELILDGKLYPVQEAMMVTITNHPYYGGGMKIAPKANIKNPAFYIMLVEPIKKKKLLALFFSVFLGQHIRMKEVRQVKASRVSIRSFERIPYQVDGQSGKCYDCKIEKAGISTTFYVD</sequence>
<keyword evidence="5" id="KW-0547">Nucleotide-binding</keyword>
<evidence type="ECO:0000256" key="2">
    <source>
        <dbReference type="ARBA" id="ARBA00005983"/>
    </source>
</evidence>
<dbReference type="Proteomes" id="UP000183557">
    <property type="component" value="Unassembled WGS sequence"/>
</dbReference>
<dbReference type="InterPro" id="IPR016064">
    <property type="entry name" value="NAD/diacylglycerol_kinase_sf"/>
</dbReference>
<dbReference type="Pfam" id="PF00781">
    <property type="entry name" value="DAGK_cat"/>
    <property type="match status" value="1"/>
</dbReference>
<evidence type="ECO:0000256" key="4">
    <source>
        <dbReference type="ARBA" id="ARBA00022679"/>
    </source>
</evidence>
<keyword evidence="13" id="KW-1185">Reference proteome</keyword>
<dbReference type="Pfam" id="PF19279">
    <property type="entry name" value="YegS_C"/>
    <property type="match status" value="1"/>
</dbReference>
<dbReference type="RefSeq" id="WP_075034529.1">
    <property type="nucleotide sequence ID" value="NZ_FOSB01000001.1"/>
</dbReference>
<dbReference type="GO" id="GO:0016301">
    <property type="term" value="F:kinase activity"/>
    <property type="evidence" value="ECO:0007669"/>
    <property type="project" value="UniProtKB-KW"/>
</dbReference>
<dbReference type="PANTHER" id="PTHR12358">
    <property type="entry name" value="SPHINGOSINE KINASE"/>
    <property type="match status" value="1"/>
</dbReference>
<keyword evidence="4" id="KW-0808">Transferase</keyword>
<reference evidence="13" key="1">
    <citation type="submission" date="2016-10" db="EMBL/GenBank/DDBJ databases">
        <authorList>
            <person name="Varghese N."/>
            <person name="Submissions S."/>
        </authorList>
    </citation>
    <scope>NUCLEOTIDE SEQUENCE [LARGE SCALE GENOMIC DNA]</scope>
    <source>
        <strain evidence="13">CGMCC 1.3704</strain>
    </source>
</reference>
<proteinExistence type="inferred from homology"/>
<evidence type="ECO:0000256" key="1">
    <source>
        <dbReference type="ARBA" id="ARBA00001946"/>
    </source>
</evidence>
<evidence type="ECO:0000313" key="12">
    <source>
        <dbReference type="EMBL" id="SFJ10482.1"/>
    </source>
</evidence>
<name>A0A1I3NMU7_HALDA</name>
<evidence type="ECO:0000256" key="6">
    <source>
        <dbReference type="ARBA" id="ARBA00022777"/>
    </source>
</evidence>
<evidence type="ECO:0000256" key="5">
    <source>
        <dbReference type="ARBA" id="ARBA00022741"/>
    </source>
</evidence>
<comment type="cofactor">
    <cofactor evidence="1">
        <name>Mg(2+)</name>
        <dbReference type="ChEBI" id="CHEBI:18420"/>
    </cofactor>
</comment>
<dbReference type="NCBIfam" id="TIGR00147">
    <property type="entry name" value="YegS/Rv2252/BmrU family lipid kinase"/>
    <property type="match status" value="1"/>
</dbReference>
<dbReference type="InterPro" id="IPR045540">
    <property type="entry name" value="YegS/DAGK_C"/>
</dbReference>
<dbReference type="AlphaFoldDB" id="A0A1I3NMU7"/>
<keyword evidence="8" id="KW-0443">Lipid metabolism</keyword>
<dbReference type="InterPro" id="IPR005218">
    <property type="entry name" value="Diacylglycerol/lipid_kinase"/>
</dbReference>
<dbReference type="Gene3D" id="3.40.50.10330">
    <property type="entry name" value="Probable inorganic polyphosphate/atp-NAD kinase, domain 1"/>
    <property type="match status" value="1"/>
</dbReference>
<dbReference type="SUPFAM" id="SSF111331">
    <property type="entry name" value="NAD kinase/diacylglycerol kinase-like"/>
    <property type="match status" value="1"/>
</dbReference>
<comment type="similarity">
    <text evidence="2">Belongs to the diacylglycerol/lipid kinase family.</text>
</comment>
<protein>
    <submittedName>
        <fullName evidence="12">Lipid kinase, YegS/Rv2252/BmrU family</fullName>
    </submittedName>
</protein>
<feature type="domain" description="DAGKc" evidence="11">
    <location>
        <begin position="1"/>
        <end position="132"/>
    </location>
</feature>
<gene>
    <name evidence="12" type="ORF">SAMN04487936_10113</name>
</gene>
<keyword evidence="10" id="KW-1208">Phospholipid metabolism</keyword>
<dbReference type="GO" id="GO:0005524">
    <property type="term" value="F:ATP binding"/>
    <property type="evidence" value="ECO:0007669"/>
    <property type="project" value="UniProtKB-KW"/>
</dbReference>
<evidence type="ECO:0000313" key="13">
    <source>
        <dbReference type="Proteomes" id="UP000183557"/>
    </source>
</evidence>
<organism evidence="12 13">
    <name type="scientific">Halobacillus dabanensis</name>
    <dbReference type="NCBI Taxonomy" id="240302"/>
    <lineage>
        <taxon>Bacteria</taxon>
        <taxon>Bacillati</taxon>
        <taxon>Bacillota</taxon>
        <taxon>Bacilli</taxon>
        <taxon>Bacillales</taxon>
        <taxon>Bacillaceae</taxon>
        <taxon>Halobacillus</taxon>
    </lineage>
</organism>
<dbReference type="OrthoDB" id="9786026at2"/>
<dbReference type="InterPro" id="IPR050187">
    <property type="entry name" value="Lipid_Phosphate_FormReg"/>
</dbReference>
<keyword evidence="6 12" id="KW-0418">Kinase</keyword>
<evidence type="ECO:0000256" key="10">
    <source>
        <dbReference type="ARBA" id="ARBA00023264"/>
    </source>
</evidence>
<accession>A0A1I3NMU7</accession>
<dbReference type="GO" id="GO:0008654">
    <property type="term" value="P:phospholipid biosynthetic process"/>
    <property type="evidence" value="ECO:0007669"/>
    <property type="project" value="UniProtKB-KW"/>
</dbReference>
<evidence type="ECO:0000256" key="3">
    <source>
        <dbReference type="ARBA" id="ARBA00022516"/>
    </source>
</evidence>
<keyword evidence="7" id="KW-0067">ATP-binding</keyword>
<dbReference type="InterPro" id="IPR001206">
    <property type="entry name" value="Diacylglycerol_kinase_cat_dom"/>
</dbReference>
<evidence type="ECO:0000256" key="7">
    <source>
        <dbReference type="ARBA" id="ARBA00022840"/>
    </source>
</evidence>
<evidence type="ECO:0000256" key="9">
    <source>
        <dbReference type="ARBA" id="ARBA00023209"/>
    </source>
</evidence>
<dbReference type="EMBL" id="FOSB01000001">
    <property type="protein sequence ID" value="SFJ10482.1"/>
    <property type="molecule type" value="Genomic_DNA"/>
</dbReference>
<evidence type="ECO:0000259" key="11">
    <source>
        <dbReference type="PROSITE" id="PS50146"/>
    </source>
</evidence>